<evidence type="ECO:0000313" key="2">
    <source>
        <dbReference type="EMBL" id="GMI34567.1"/>
    </source>
</evidence>
<name>A0ABQ6MXD0_9STRA</name>
<dbReference type="Proteomes" id="UP001165060">
    <property type="component" value="Unassembled WGS sequence"/>
</dbReference>
<sequence>MSLPTPLRLGLANLTFWLIIVTYQPMDFALARLNSSLSLSLSRSSPSLSAYRWALLLSVTLYGLLSTRLSAALSVVYLAHRLNLVAVPLPAALDPAELLGPDAPPLALEAISLAALAGFLIFSGGSGPPPRSRMKGKPYDRRAFDDVPAETAPAASAADLRTSPARSAAHVVSPGSDEGESALQSARREAREGVERRAEERLHQRRGGGGR</sequence>
<accession>A0ABQ6MXD0</accession>
<feature type="compositionally biased region" description="Low complexity" evidence="1">
    <location>
        <begin position="149"/>
        <end position="158"/>
    </location>
</feature>
<evidence type="ECO:0000256" key="1">
    <source>
        <dbReference type="SAM" id="MobiDB-lite"/>
    </source>
</evidence>
<proteinExistence type="predicted"/>
<dbReference type="EMBL" id="BRYB01000647">
    <property type="protein sequence ID" value="GMI34567.1"/>
    <property type="molecule type" value="Genomic_DNA"/>
</dbReference>
<comment type="caution">
    <text evidence="2">The sequence shown here is derived from an EMBL/GenBank/DDBJ whole genome shotgun (WGS) entry which is preliminary data.</text>
</comment>
<keyword evidence="3" id="KW-1185">Reference proteome</keyword>
<protein>
    <submittedName>
        <fullName evidence="2">Uncharacterized protein</fullName>
    </submittedName>
</protein>
<organism evidence="2 3">
    <name type="scientific">Tetraparma gracilis</name>
    <dbReference type="NCBI Taxonomy" id="2962635"/>
    <lineage>
        <taxon>Eukaryota</taxon>
        <taxon>Sar</taxon>
        <taxon>Stramenopiles</taxon>
        <taxon>Ochrophyta</taxon>
        <taxon>Bolidophyceae</taxon>
        <taxon>Parmales</taxon>
        <taxon>Triparmaceae</taxon>
        <taxon>Tetraparma</taxon>
    </lineage>
</organism>
<feature type="compositionally biased region" description="Basic and acidic residues" evidence="1">
    <location>
        <begin position="186"/>
        <end position="202"/>
    </location>
</feature>
<feature type="region of interest" description="Disordered" evidence="1">
    <location>
        <begin position="146"/>
        <end position="211"/>
    </location>
</feature>
<evidence type="ECO:0000313" key="3">
    <source>
        <dbReference type="Proteomes" id="UP001165060"/>
    </source>
</evidence>
<gene>
    <name evidence="2" type="ORF">TeGR_g7835</name>
</gene>
<reference evidence="2 3" key="1">
    <citation type="journal article" date="2023" name="Commun. Biol.">
        <title>Genome analysis of Parmales, the sister group of diatoms, reveals the evolutionary specialization of diatoms from phago-mixotrophs to photoautotrophs.</title>
        <authorList>
            <person name="Ban H."/>
            <person name="Sato S."/>
            <person name="Yoshikawa S."/>
            <person name="Yamada K."/>
            <person name="Nakamura Y."/>
            <person name="Ichinomiya M."/>
            <person name="Sato N."/>
            <person name="Blanc-Mathieu R."/>
            <person name="Endo H."/>
            <person name="Kuwata A."/>
            <person name="Ogata H."/>
        </authorList>
    </citation>
    <scope>NUCLEOTIDE SEQUENCE [LARGE SCALE GENOMIC DNA]</scope>
</reference>